<name>I3Y080_SULBS</name>
<dbReference type="EMBL" id="CP003333">
    <property type="protein sequence ID" value="AFL69604.1"/>
    <property type="molecule type" value="Genomic_DNA"/>
</dbReference>
<keyword evidence="2" id="KW-1185">Reference proteome</keyword>
<sequence length="58" mass="6019">MNVLAYNFKGCASKSTTSSIVASYLSCNVKGGSAKTTNASLIASFQPKMAKRITKGGK</sequence>
<dbReference type="STRING" id="760154.Sulba_2334"/>
<dbReference type="HOGENOM" id="CLU_2977588_0_0_7"/>
<dbReference type="AlphaFoldDB" id="I3Y080"/>
<protein>
    <submittedName>
        <fullName evidence="1">Uncharacterized protein</fullName>
    </submittedName>
</protein>
<accession>I3Y080</accession>
<reference evidence="1 2" key="1">
    <citation type="submission" date="2012-06" db="EMBL/GenBank/DDBJ databases">
        <title>Complete sequence of Sulfurospirillum barnesii SES-3.</title>
        <authorList>
            <consortium name="US DOE Joint Genome Institute"/>
            <person name="Lucas S."/>
            <person name="Han J."/>
            <person name="Lapidus A."/>
            <person name="Cheng J.-F."/>
            <person name="Goodwin L."/>
            <person name="Pitluck S."/>
            <person name="Peters L."/>
            <person name="Ovchinnikova G."/>
            <person name="Lu M."/>
            <person name="Detter J.C."/>
            <person name="Han C."/>
            <person name="Tapia R."/>
            <person name="Land M."/>
            <person name="Hauser L."/>
            <person name="Kyrpides N."/>
            <person name="Ivanova N."/>
            <person name="Pagani I."/>
            <person name="Stolz J."/>
            <person name="Arkin A."/>
            <person name="Dehal P."/>
            <person name="Oremland R."/>
            <person name="Saltikov C."/>
            <person name="Basu P."/>
            <person name="Hollibaugh J."/>
            <person name="Newman D."/>
            <person name="Stolyar S."/>
            <person name="Hazen T."/>
            <person name="Woyke T."/>
        </authorList>
    </citation>
    <scope>NUCLEOTIDE SEQUENCE [LARGE SCALE GENOMIC DNA]</scope>
    <source>
        <strain evidence="2">ATCC 700032 / DSM 10660 / SES-3</strain>
    </source>
</reference>
<organism evidence="1 2">
    <name type="scientific">Sulfurospirillum barnesii (strain ATCC 700032 / DSM 10660 / SES-3)</name>
    <dbReference type="NCBI Taxonomy" id="760154"/>
    <lineage>
        <taxon>Bacteria</taxon>
        <taxon>Pseudomonadati</taxon>
        <taxon>Campylobacterota</taxon>
        <taxon>Epsilonproteobacteria</taxon>
        <taxon>Campylobacterales</taxon>
        <taxon>Sulfurospirillaceae</taxon>
        <taxon>Sulfurospirillum</taxon>
    </lineage>
</organism>
<proteinExistence type="predicted"/>
<evidence type="ECO:0000313" key="1">
    <source>
        <dbReference type="EMBL" id="AFL69604.1"/>
    </source>
</evidence>
<dbReference type="Proteomes" id="UP000006176">
    <property type="component" value="Chromosome"/>
</dbReference>
<gene>
    <name evidence="1" type="ordered locus">Sulba_2334</name>
</gene>
<evidence type="ECO:0000313" key="2">
    <source>
        <dbReference type="Proteomes" id="UP000006176"/>
    </source>
</evidence>
<dbReference type="KEGG" id="sba:Sulba_2334"/>